<dbReference type="GO" id="GO:0016491">
    <property type="term" value="F:oxidoreductase activity"/>
    <property type="evidence" value="ECO:0007669"/>
    <property type="project" value="UniProtKB-KW"/>
</dbReference>
<dbReference type="Pfam" id="PF05368">
    <property type="entry name" value="NmrA"/>
    <property type="match status" value="1"/>
</dbReference>
<dbReference type="InterPro" id="IPR036291">
    <property type="entry name" value="NAD(P)-bd_dom_sf"/>
</dbReference>
<name>A0A8H6XR94_9AGAR</name>
<comment type="similarity">
    <text evidence="1">Belongs to the NmrA-type oxidoreductase family.</text>
</comment>
<dbReference type="GO" id="GO:0005634">
    <property type="term" value="C:nucleus"/>
    <property type="evidence" value="ECO:0007669"/>
    <property type="project" value="TreeGrafter"/>
</dbReference>
<dbReference type="SUPFAM" id="SSF51735">
    <property type="entry name" value="NAD(P)-binding Rossmann-fold domains"/>
    <property type="match status" value="1"/>
</dbReference>
<dbReference type="InterPro" id="IPR051164">
    <property type="entry name" value="NmrA-like_oxidored"/>
</dbReference>
<keyword evidence="6" id="KW-1185">Reference proteome</keyword>
<dbReference type="CDD" id="cd05251">
    <property type="entry name" value="NmrA_like_SDR_a"/>
    <property type="match status" value="1"/>
</dbReference>
<keyword evidence="2" id="KW-0521">NADP</keyword>
<keyword evidence="3" id="KW-0560">Oxidoreductase</keyword>
<evidence type="ECO:0000259" key="4">
    <source>
        <dbReference type="Pfam" id="PF05368"/>
    </source>
</evidence>
<dbReference type="Gene3D" id="3.40.50.720">
    <property type="entry name" value="NAD(P)-binding Rossmann-like Domain"/>
    <property type="match status" value="1"/>
</dbReference>
<gene>
    <name evidence="5" type="ORF">MVEN_01666500</name>
</gene>
<dbReference type="PANTHER" id="PTHR42748">
    <property type="entry name" value="NITROGEN METABOLITE REPRESSION PROTEIN NMRA FAMILY MEMBER"/>
    <property type="match status" value="1"/>
</dbReference>
<reference evidence="5" key="1">
    <citation type="submission" date="2020-05" db="EMBL/GenBank/DDBJ databases">
        <title>Mycena genomes resolve the evolution of fungal bioluminescence.</title>
        <authorList>
            <person name="Tsai I.J."/>
        </authorList>
    </citation>
    <scope>NUCLEOTIDE SEQUENCE</scope>
    <source>
        <strain evidence="5">CCC161011</strain>
    </source>
</reference>
<dbReference type="InterPro" id="IPR008030">
    <property type="entry name" value="NmrA-like"/>
</dbReference>
<accession>A0A8H6XR94</accession>
<dbReference type="Proteomes" id="UP000620124">
    <property type="component" value="Unassembled WGS sequence"/>
</dbReference>
<evidence type="ECO:0000313" key="6">
    <source>
        <dbReference type="Proteomes" id="UP000620124"/>
    </source>
</evidence>
<organism evidence="5 6">
    <name type="scientific">Mycena venus</name>
    <dbReference type="NCBI Taxonomy" id="2733690"/>
    <lineage>
        <taxon>Eukaryota</taxon>
        <taxon>Fungi</taxon>
        <taxon>Dikarya</taxon>
        <taxon>Basidiomycota</taxon>
        <taxon>Agaricomycotina</taxon>
        <taxon>Agaricomycetes</taxon>
        <taxon>Agaricomycetidae</taxon>
        <taxon>Agaricales</taxon>
        <taxon>Marasmiineae</taxon>
        <taxon>Mycenaceae</taxon>
        <taxon>Mycena</taxon>
    </lineage>
</organism>
<feature type="domain" description="NmrA-like" evidence="4">
    <location>
        <begin position="12"/>
        <end position="309"/>
    </location>
</feature>
<proteinExistence type="inferred from homology"/>
<dbReference type="Gene3D" id="3.90.25.10">
    <property type="entry name" value="UDP-galactose 4-epimerase, domain 1"/>
    <property type="match status" value="1"/>
</dbReference>
<dbReference type="OrthoDB" id="300709at2759"/>
<evidence type="ECO:0000256" key="3">
    <source>
        <dbReference type="ARBA" id="ARBA00023002"/>
    </source>
</evidence>
<dbReference type="PANTHER" id="PTHR42748:SF30">
    <property type="entry name" value="NMRA-LIKE DOMAIN-CONTAINING PROTEIN"/>
    <property type="match status" value="1"/>
</dbReference>
<evidence type="ECO:0000256" key="2">
    <source>
        <dbReference type="ARBA" id="ARBA00022857"/>
    </source>
</evidence>
<evidence type="ECO:0000313" key="5">
    <source>
        <dbReference type="EMBL" id="KAF7345037.1"/>
    </source>
</evidence>
<protein>
    <submittedName>
        <fullName evidence="5">NmrA domain-containing protein</fullName>
    </submittedName>
</protein>
<sequence>MTITQQVTSAPLVAVVGATGVQGGSVIKALAESDKPYRIRGFTRDVTKAAAQTLKKRGVEMVTVNLVVENKEEVYKAFAGADYAFLVTNFWEHMNTEKEVSEGKLLIDAAKAAGVKGIVWSGLLPVKKISGGKYTKVVYFDGKAAVTDYGRASGVPFVDVQAGWYTSNLLAIPAFLAKQLDGTYALPWSIRPTTVVPMIDMENDYGLYVRKVLEQPVFPDGSALYTSSEDISAEELARQLSEVTGKKVVFKQVTGEEFANAFLTLGYPATVTGALIEVFQYFDEFGCYGGQPTAPSREGLARPTRTFAEFAESADWSKVFA</sequence>
<dbReference type="AlphaFoldDB" id="A0A8H6XR94"/>
<evidence type="ECO:0000256" key="1">
    <source>
        <dbReference type="ARBA" id="ARBA00006328"/>
    </source>
</evidence>
<comment type="caution">
    <text evidence="5">The sequence shown here is derived from an EMBL/GenBank/DDBJ whole genome shotgun (WGS) entry which is preliminary data.</text>
</comment>
<dbReference type="EMBL" id="JACAZI010000014">
    <property type="protein sequence ID" value="KAF7345037.1"/>
    <property type="molecule type" value="Genomic_DNA"/>
</dbReference>